<dbReference type="PANTHER" id="PTHR13137">
    <property type="entry name" value="DC11 ACN9 HOMOLOG"/>
    <property type="match status" value="1"/>
</dbReference>
<feature type="compositionally biased region" description="Low complexity" evidence="9">
    <location>
        <begin position="19"/>
        <end position="30"/>
    </location>
</feature>
<dbReference type="EMBL" id="JAUKUD010000004">
    <property type="protein sequence ID" value="KAK0746131.1"/>
    <property type="molecule type" value="Genomic_DNA"/>
</dbReference>
<accession>A0AA40K4Z9</accession>
<dbReference type="GO" id="GO:0005759">
    <property type="term" value="C:mitochondrial matrix"/>
    <property type="evidence" value="ECO:0007669"/>
    <property type="project" value="UniProtKB-SubCell"/>
</dbReference>
<evidence type="ECO:0000256" key="2">
    <source>
        <dbReference type="ARBA" id="ARBA00004305"/>
    </source>
</evidence>
<evidence type="ECO:0000256" key="3">
    <source>
        <dbReference type="ARBA" id="ARBA00006020"/>
    </source>
</evidence>
<reference evidence="10" key="1">
    <citation type="submission" date="2023-06" db="EMBL/GenBank/DDBJ databases">
        <title>Genome-scale phylogeny and comparative genomics of the fungal order Sordariales.</title>
        <authorList>
            <consortium name="Lawrence Berkeley National Laboratory"/>
            <person name="Hensen N."/>
            <person name="Bonometti L."/>
            <person name="Westerberg I."/>
            <person name="Brannstrom I.O."/>
            <person name="Guillou S."/>
            <person name="Cros-Aarteil S."/>
            <person name="Calhoun S."/>
            <person name="Haridas S."/>
            <person name="Kuo A."/>
            <person name="Mondo S."/>
            <person name="Pangilinan J."/>
            <person name="Riley R."/>
            <person name="LaButti K."/>
            <person name="Andreopoulos B."/>
            <person name="Lipzen A."/>
            <person name="Chen C."/>
            <person name="Yanf M."/>
            <person name="Daum C."/>
            <person name="Ng V."/>
            <person name="Clum A."/>
            <person name="Steindorff A."/>
            <person name="Ohm R."/>
            <person name="Martin F."/>
            <person name="Silar P."/>
            <person name="Natvig D."/>
            <person name="Lalanne C."/>
            <person name="Gautier V."/>
            <person name="Ament-velasquez S.L."/>
            <person name="Kruys A."/>
            <person name="Hutchinson M.I."/>
            <person name="Powell A.J."/>
            <person name="Barry K."/>
            <person name="Miller A.N."/>
            <person name="Grigoriev I.V."/>
            <person name="Debuchy R."/>
            <person name="Gladieux P."/>
            <person name="Thoren M.H."/>
            <person name="Johannesson H."/>
        </authorList>
    </citation>
    <scope>NUCLEOTIDE SEQUENCE</scope>
    <source>
        <strain evidence="10">SMH3187-1</strain>
    </source>
</reference>
<comment type="function">
    <text evidence="1 8">Plays an essential role in the assembly of succinate dehydrogenase (SDH), an enzyme complex (also referred to as respiratory complex II) that is a component of both the tricarboxylic acid (TCA) cycle and the mitochondrial electron transport chain, and which couples the oxidation of succinate to fumarate with the reduction of ubiquinone (coenzyme Q) to ubiquinol. Promotes maturation of the iron-sulfur protein subunit of the SDH catalytic dimer, protecting it from the deleterious effects of oxidants. May act together with SDHAF1.</text>
</comment>
<name>A0AA40K4Z9_9PEZI</name>
<dbReference type="Proteomes" id="UP001172155">
    <property type="component" value="Unassembled WGS sequence"/>
</dbReference>
<evidence type="ECO:0000256" key="7">
    <source>
        <dbReference type="ARBA" id="ARBA00023186"/>
    </source>
</evidence>
<sequence length="150" mass="16650">MPPLLPKPSHAQARRLASTLGPNTATTTTNPLTARRAAGLNLLPPIPLYRRLLRAHRKHLPAEMRVLGDEYVRHEFRAHRGVENPVHLVGFLTEWQLYAQNIEGEAWKGERLDEGKVAKMSDEQLGQLYELMKAIQRGDVGGEGGEGASS</sequence>
<keyword evidence="11" id="KW-1185">Reference proteome</keyword>
<dbReference type="AlphaFoldDB" id="A0AA40K4Z9"/>
<evidence type="ECO:0000256" key="4">
    <source>
        <dbReference type="ARBA" id="ARBA00011273"/>
    </source>
</evidence>
<keyword evidence="7 8" id="KW-0143">Chaperone</keyword>
<organism evidence="10 11">
    <name type="scientific">Schizothecium vesticola</name>
    <dbReference type="NCBI Taxonomy" id="314040"/>
    <lineage>
        <taxon>Eukaryota</taxon>
        <taxon>Fungi</taxon>
        <taxon>Dikarya</taxon>
        <taxon>Ascomycota</taxon>
        <taxon>Pezizomycotina</taxon>
        <taxon>Sordariomycetes</taxon>
        <taxon>Sordariomycetidae</taxon>
        <taxon>Sordariales</taxon>
        <taxon>Schizotheciaceae</taxon>
        <taxon>Schizothecium</taxon>
    </lineage>
</organism>
<evidence type="ECO:0000256" key="5">
    <source>
        <dbReference type="ARBA" id="ARBA00022946"/>
    </source>
</evidence>
<keyword evidence="6 8" id="KW-0496">Mitochondrion</keyword>
<keyword evidence="5" id="KW-0809">Transit peptide</keyword>
<evidence type="ECO:0000256" key="6">
    <source>
        <dbReference type="ARBA" id="ARBA00023128"/>
    </source>
</evidence>
<comment type="subunit">
    <text evidence="4 8">Interacts with the iron-sulfur protein subunit within the SDH catalytic dimer.</text>
</comment>
<protein>
    <recommendedName>
        <fullName evidence="8">Succinate dehydrogenase assembly factor 3</fullName>
        <shortName evidence="8">SDH assembly factor 3</shortName>
        <shortName evidence="8">SDHAF3</shortName>
    </recommendedName>
</protein>
<gene>
    <name evidence="10" type="ORF">B0T18DRAFT_429148</name>
</gene>
<dbReference type="Pfam" id="PF13233">
    <property type="entry name" value="Complex1_LYR_2"/>
    <property type="match status" value="1"/>
</dbReference>
<proteinExistence type="inferred from homology"/>
<comment type="similarity">
    <text evidence="3 8">Belongs to the complex I LYR family. SDHAF3 subfamily.</text>
</comment>
<dbReference type="GO" id="GO:0006105">
    <property type="term" value="P:succinate metabolic process"/>
    <property type="evidence" value="ECO:0007669"/>
    <property type="project" value="TreeGrafter"/>
</dbReference>
<evidence type="ECO:0000256" key="9">
    <source>
        <dbReference type="SAM" id="MobiDB-lite"/>
    </source>
</evidence>
<dbReference type="PANTHER" id="PTHR13137:SF6">
    <property type="entry name" value="SUCCINATE DEHYDROGENASE ASSEMBLY FACTOR 3, MITOCHONDRIAL"/>
    <property type="match status" value="1"/>
</dbReference>
<comment type="subcellular location">
    <subcellularLocation>
        <location evidence="2 8">Mitochondrion matrix</location>
    </subcellularLocation>
</comment>
<dbReference type="InterPro" id="IPR008381">
    <property type="entry name" value="SDHAF3/Sdh7"/>
</dbReference>
<feature type="region of interest" description="Disordered" evidence="9">
    <location>
        <begin position="1"/>
        <end position="30"/>
    </location>
</feature>
<evidence type="ECO:0000313" key="11">
    <source>
        <dbReference type="Proteomes" id="UP001172155"/>
    </source>
</evidence>
<evidence type="ECO:0000256" key="1">
    <source>
        <dbReference type="ARBA" id="ARBA00003675"/>
    </source>
</evidence>
<dbReference type="GO" id="GO:0005758">
    <property type="term" value="C:mitochondrial intermembrane space"/>
    <property type="evidence" value="ECO:0007669"/>
    <property type="project" value="TreeGrafter"/>
</dbReference>
<evidence type="ECO:0000256" key="8">
    <source>
        <dbReference type="RuleBase" id="RU368039"/>
    </source>
</evidence>
<evidence type="ECO:0000313" key="10">
    <source>
        <dbReference type="EMBL" id="KAK0746131.1"/>
    </source>
</evidence>
<comment type="caution">
    <text evidence="10">The sequence shown here is derived from an EMBL/GenBank/DDBJ whole genome shotgun (WGS) entry which is preliminary data.</text>
</comment>
<dbReference type="GO" id="GO:0034553">
    <property type="term" value="P:mitochondrial respiratory chain complex II assembly"/>
    <property type="evidence" value="ECO:0007669"/>
    <property type="project" value="UniProtKB-UniRule"/>
</dbReference>
<dbReference type="CDD" id="cd20270">
    <property type="entry name" value="Complex1_LYR_SDHAF3_LYRM10"/>
    <property type="match status" value="1"/>
</dbReference>